<dbReference type="GO" id="GO:0006508">
    <property type="term" value="P:proteolysis"/>
    <property type="evidence" value="ECO:0007669"/>
    <property type="project" value="InterPro"/>
</dbReference>
<dbReference type="Gene3D" id="3.90.70.10">
    <property type="entry name" value="Cysteine proteinases"/>
    <property type="match status" value="1"/>
</dbReference>
<dbReference type="Pfam" id="PF03412">
    <property type="entry name" value="Peptidase_C39"/>
    <property type="match status" value="1"/>
</dbReference>
<organism evidence="3 4">
    <name type="scientific">Pseudomonas pohangensis</name>
    <dbReference type="NCBI Taxonomy" id="364197"/>
    <lineage>
        <taxon>Bacteria</taxon>
        <taxon>Pseudomonadati</taxon>
        <taxon>Pseudomonadota</taxon>
        <taxon>Gammaproteobacteria</taxon>
        <taxon>Pseudomonadales</taxon>
        <taxon>Pseudomonadaceae</taxon>
        <taxon>Pseudomonas</taxon>
    </lineage>
</organism>
<dbReference type="AlphaFoldDB" id="A0A1H2F112"/>
<feature type="chain" id="PRO_5009273498" description="Peptidase C39 domain-containing protein" evidence="1">
    <location>
        <begin position="25"/>
        <end position="232"/>
    </location>
</feature>
<feature type="signal peptide" evidence="1">
    <location>
        <begin position="1"/>
        <end position="24"/>
    </location>
</feature>
<keyword evidence="4" id="KW-1185">Reference proteome</keyword>
<protein>
    <recommendedName>
        <fullName evidence="2">Peptidase C39 domain-containing protein</fullName>
    </recommendedName>
</protein>
<evidence type="ECO:0000256" key="1">
    <source>
        <dbReference type="SAM" id="SignalP"/>
    </source>
</evidence>
<dbReference type="PROSITE" id="PS50990">
    <property type="entry name" value="PEPTIDASE_C39"/>
    <property type="match status" value="1"/>
</dbReference>
<sequence length="232" mass="25960">MFRLWFLLLICSVLTLPWHAPAQAARMPVAALPGGGLVYKPVESIRERRFSDLVEQKTDFSCGAASMATILNQAYGWSLTEEDVILGMLAQADENLVRTQGFSMLDMKNYAASLGMRARGYRIQTSQLDSVSIPVIVLIEVRGYKHFVVMQRSEGDAVYVGDPVLGHQKLTKEEFSKGWNGIVFALIGPNYDRNNPLLSPPEPLTARHRLPGYKLVNDAELMEFGFIQSDFF</sequence>
<dbReference type="GO" id="GO:0016020">
    <property type="term" value="C:membrane"/>
    <property type="evidence" value="ECO:0007669"/>
    <property type="project" value="InterPro"/>
</dbReference>
<dbReference type="RefSeq" id="WP_090193587.1">
    <property type="nucleotide sequence ID" value="NZ_LT629785.1"/>
</dbReference>
<feature type="domain" description="Peptidase C39" evidence="2">
    <location>
        <begin position="56"/>
        <end position="186"/>
    </location>
</feature>
<name>A0A1H2F112_9PSED</name>
<dbReference type="InterPro" id="IPR005074">
    <property type="entry name" value="Peptidase_C39"/>
</dbReference>
<proteinExistence type="predicted"/>
<gene>
    <name evidence="3" type="ORF">SAMN05216296_1236</name>
</gene>
<accession>A0A1H2F112</accession>
<dbReference type="GO" id="GO:0005524">
    <property type="term" value="F:ATP binding"/>
    <property type="evidence" value="ECO:0007669"/>
    <property type="project" value="InterPro"/>
</dbReference>
<dbReference type="CDD" id="cd02423">
    <property type="entry name" value="Peptidase_C39G"/>
    <property type="match status" value="1"/>
</dbReference>
<evidence type="ECO:0000259" key="2">
    <source>
        <dbReference type="PROSITE" id="PS50990"/>
    </source>
</evidence>
<dbReference type="GO" id="GO:0008233">
    <property type="term" value="F:peptidase activity"/>
    <property type="evidence" value="ECO:0007669"/>
    <property type="project" value="InterPro"/>
</dbReference>
<evidence type="ECO:0000313" key="3">
    <source>
        <dbReference type="EMBL" id="SDU01021.1"/>
    </source>
</evidence>
<evidence type="ECO:0000313" key="4">
    <source>
        <dbReference type="Proteomes" id="UP000243232"/>
    </source>
</evidence>
<keyword evidence="1" id="KW-0732">Signal</keyword>
<dbReference type="Proteomes" id="UP000243232">
    <property type="component" value="Chromosome I"/>
</dbReference>
<dbReference type="OrthoDB" id="13401at2"/>
<dbReference type="STRING" id="364197.SAMN05216296_1236"/>
<reference evidence="4" key="1">
    <citation type="submission" date="2016-10" db="EMBL/GenBank/DDBJ databases">
        <authorList>
            <person name="Varghese N."/>
            <person name="Submissions S."/>
        </authorList>
    </citation>
    <scope>NUCLEOTIDE SEQUENCE [LARGE SCALE GENOMIC DNA]</scope>
    <source>
        <strain evidence="4">DSM 17875</strain>
    </source>
</reference>
<dbReference type="EMBL" id="LT629785">
    <property type="protein sequence ID" value="SDU01021.1"/>
    <property type="molecule type" value="Genomic_DNA"/>
</dbReference>